<dbReference type="InterPro" id="IPR020941">
    <property type="entry name" value="SUFU-like_domain"/>
</dbReference>
<sequence length="567" mass="65107">MSQTILTPEITNQLKQLDSEGKMYSIINTILDFINDGIDNGDFTQDDAFHDLDIALWIAYANNNIDDYLRYINSVQWLSGVEDLAAGCGTWYYRYAVSLMYLGRIDEAWKYAEEGVRQEPDYPWGWLILSALRAHRGDKEGALQAVERGLELVPGDYEFLQRRKEIEAGYPLDVMENHYISPEADAMLQDAENADMDDERRAKALSVSTILCDEQNLERIKQVLEPVTWNNDTFFCVCTIPLAACNLSIRFVMNEAGLSKFDIAWVARLRNSIDTLVGEACRWIDEKSRHEIDVADLHLHSLDVNIDRSFEICFSRTGIPDSDLLQIYFTPDFEINASEQCNYFPEIYSREELHAIEQHINNHMGYYTGVFHEKISPDLHIDVYIIEPTPRRNFYTLVTVGMGAHVMNLPDDMPAALWGRAELVICLPPDWNIQSLDDKDYWPVYALKVLARLPGQHDTFLAQGHTIPYGKPLAENTLLSGYILSDLRNFPREASYTTLPDGDRVNFYQVIPLYDEEMQYKLENGHEALFRLLANVNPVVDIRRQNTCDGICFTPLFSNSHTAKYKN</sequence>
<accession>A0A9D2APT4</accession>
<evidence type="ECO:0000313" key="2">
    <source>
        <dbReference type="EMBL" id="HIX45443.1"/>
    </source>
</evidence>
<organism evidence="2 3">
    <name type="scientific">Candidatus Barnesiella excrementipullorum</name>
    <dbReference type="NCBI Taxonomy" id="2838479"/>
    <lineage>
        <taxon>Bacteria</taxon>
        <taxon>Pseudomonadati</taxon>
        <taxon>Bacteroidota</taxon>
        <taxon>Bacteroidia</taxon>
        <taxon>Bacteroidales</taxon>
        <taxon>Barnesiellaceae</taxon>
        <taxon>Barnesiella</taxon>
    </lineage>
</organism>
<dbReference type="SUPFAM" id="SSF103359">
    <property type="entry name" value="Suppressor of Fused, N-terminal domain"/>
    <property type="match status" value="1"/>
</dbReference>
<reference evidence="2" key="2">
    <citation type="submission" date="2021-04" db="EMBL/GenBank/DDBJ databases">
        <authorList>
            <person name="Gilroy R."/>
        </authorList>
    </citation>
    <scope>NUCLEOTIDE SEQUENCE</scope>
    <source>
        <strain evidence="2">ChiHjej12B11-16260</strain>
    </source>
</reference>
<gene>
    <name evidence="2" type="ORF">H9982_04415</name>
</gene>
<comment type="caution">
    <text evidence="2">The sequence shown here is derived from an EMBL/GenBank/DDBJ whole genome shotgun (WGS) entry which is preliminary data.</text>
</comment>
<name>A0A9D2APT4_9BACT</name>
<dbReference type="Proteomes" id="UP000824246">
    <property type="component" value="Unassembled WGS sequence"/>
</dbReference>
<feature type="domain" description="Suppressor of fused-like" evidence="1">
    <location>
        <begin position="380"/>
        <end position="545"/>
    </location>
</feature>
<protein>
    <submittedName>
        <fullName evidence="2">Suppressor of fused domain protein</fullName>
    </submittedName>
</protein>
<proteinExistence type="predicted"/>
<dbReference type="EMBL" id="DXFB01000121">
    <property type="protein sequence ID" value="HIX45443.1"/>
    <property type="molecule type" value="Genomic_DNA"/>
</dbReference>
<dbReference type="SUPFAM" id="SSF48452">
    <property type="entry name" value="TPR-like"/>
    <property type="match status" value="1"/>
</dbReference>
<dbReference type="InterPro" id="IPR011990">
    <property type="entry name" value="TPR-like_helical_dom_sf"/>
</dbReference>
<dbReference type="Gene3D" id="1.25.40.10">
    <property type="entry name" value="Tetratricopeptide repeat domain"/>
    <property type="match status" value="1"/>
</dbReference>
<reference evidence="2" key="1">
    <citation type="journal article" date="2021" name="PeerJ">
        <title>Extensive microbial diversity within the chicken gut microbiome revealed by metagenomics and culture.</title>
        <authorList>
            <person name="Gilroy R."/>
            <person name="Ravi A."/>
            <person name="Getino M."/>
            <person name="Pursley I."/>
            <person name="Horton D.L."/>
            <person name="Alikhan N.F."/>
            <person name="Baker D."/>
            <person name="Gharbi K."/>
            <person name="Hall N."/>
            <person name="Watson M."/>
            <person name="Adriaenssens E.M."/>
            <person name="Foster-Nyarko E."/>
            <person name="Jarju S."/>
            <person name="Secka A."/>
            <person name="Antonio M."/>
            <person name="Oren A."/>
            <person name="Chaudhuri R.R."/>
            <person name="La Ragione R."/>
            <person name="Hildebrand F."/>
            <person name="Pallen M.J."/>
        </authorList>
    </citation>
    <scope>NUCLEOTIDE SEQUENCE</scope>
    <source>
        <strain evidence="2">ChiHjej12B11-16260</strain>
    </source>
</reference>
<dbReference type="Pfam" id="PF05076">
    <property type="entry name" value="SUFU"/>
    <property type="match status" value="1"/>
</dbReference>
<evidence type="ECO:0000313" key="3">
    <source>
        <dbReference type="Proteomes" id="UP000824246"/>
    </source>
</evidence>
<evidence type="ECO:0000259" key="1">
    <source>
        <dbReference type="Pfam" id="PF05076"/>
    </source>
</evidence>
<dbReference type="InterPro" id="IPR037181">
    <property type="entry name" value="SUFU_N"/>
</dbReference>
<dbReference type="AlphaFoldDB" id="A0A9D2APT4"/>